<keyword evidence="2" id="KW-1185">Reference proteome</keyword>
<dbReference type="AlphaFoldDB" id="A0AAV9KJW0"/>
<accession>A0AAV9KJW0</accession>
<comment type="caution">
    <text evidence="1">The sequence shown here is derived from an EMBL/GenBank/DDBJ whole genome shotgun (WGS) entry which is preliminary data.</text>
</comment>
<proteinExistence type="predicted"/>
<dbReference type="Proteomes" id="UP001311915">
    <property type="component" value="Unassembled WGS sequence"/>
</dbReference>
<organism evidence="1 2">
    <name type="scientific">Solanum pinnatisectum</name>
    <name type="common">tansyleaf nightshade</name>
    <dbReference type="NCBI Taxonomy" id="50273"/>
    <lineage>
        <taxon>Eukaryota</taxon>
        <taxon>Viridiplantae</taxon>
        <taxon>Streptophyta</taxon>
        <taxon>Embryophyta</taxon>
        <taxon>Tracheophyta</taxon>
        <taxon>Spermatophyta</taxon>
        <taxon>Magnoliopsida</taxon>
        <taxon>eudicotyledons</taxon>
        <taxon>Gunneridae</taxon>
        <taxon>Pentapetalae</taxon>
        <taxon>asterids</taxon>
        <taxon>lamiids</taxon>
        <taxon>Solanales</taxon>
        <taxon>Solanaceae</taxon>
        <taxon>Solanoideae</taxon>
        <taxon>Solaneae</taxon>
        <taxon>Solanum</taxon>
    </lineage>
</organism>
<name>A0AAV9KJW0_9SOLN</name>
<evidence type="ECO:0000313" key="1">
    <source>
        <dbReference type="EMBL" id="KAK4713662.1"/>
    </source>
</evidence>
<sequence length="79" mass="8357">MLQEFIAKLFARLDGDPTFGICSVTTCSTITIGATPPVQEPSVGFYTPCSSSEPSFAPLRFAVPYVSVSVTGRSTPPIL</sequence>
<gene>
    <name evidence="1" type="ORF">R3W88_019569</name>
</gene>
<reference evidence="1 2" key="1">
    <citation type="submission" date="2023-10" db="EMBL/GenBank/DDBJ databases">
        <title>Genome-Wide Identification Analysis in wild type Solanum Pinnatisectum Reveals Some Genes Defensing Phytophthora Infestans.</title>
        <authorList>
            <person name="Sun C."/>
        </authorList>
    </citation>
    <scope>NUCLEOTIDE SEQUENCE [LARGE SCALE GENOMIC DNA]</scope>
    <source>
        <strain evidence="1">LQN</strain>
        <tissue evidence="1">Leaf</tissue>
    </source>
</reference>
<dbReference type="EMBL" id="JAWPEI010000010">
    <property type="protein sequence ID" value="KAK4713662.1"/>
    <property type="molecule type" value="Genomic_DNA"/>
</dbReference>
<protein>
    <submittedName>
        <fullName evidence="1">Uncharacterized protein</fullName>
    </submittedName>
</protein>
<evidence type="ECO:0000313" key="2">
    <source>
        <dbReference type="Proteomes" id="UP001311915"/>
    </source>
</evidence>